<keyword evidence="3" id="KW-0813">Transport</keyword>
<evidence type="ECO:0000256" key="4">
    <source>
        <dbReference type="ARBA" id="ARBA00022692"/>
    </source>
</evidence>
<dbReference type="GO" id="GO:0000149">
    <property type="term" value="F:SNARE binding"/>
    <property type="evidence" value="ECO:0007669"/>
    <property type="project" value="TreeGrafter"/>
</dbReference>
<dbReference type="PANTHER" id="PTHR19957:SF3">
    <property type="entry name" value="SYNTAXIN-5"/>
    <property type="match status" value="1"/>
</dbReference>
<organism evidence="11 12">
    <name type="scientific">Wickerhamiella sorbophila</name>
    <dbReference type="NCBI Taxonomy" id="45607"/>
    <lineage>
        <taxon>Eukaryota</taxon>
        <taxon>Fungi</taxon>
        <taxon>Dikarya</taxon>
        <taxon>Ascomycota</taxon>
        <taxon>Saccharomycotina</taxon>
        <taxon>Dipodascomycetes</taxon>
        <taxon>Dipodascales</taxon>
        <taxon>Trichomonascaceae</taxon>
        <taxon>Wickerhamiella</taxon>
    </lineage>
</organism>
<dbReference type="GO" id="GO:0006886">
    <property type="term" value="P:intracellular protein transport"/>
    <property type="evidence" value="ECO:0007669"/>
    <property type="project" value="TreeGrafter"/>
</dbReference>
<dbReference type="GO" id="GO:0000139">
    <property type="term" value="C:Golgi membrane"/>
    <property type="evidence" value="ECO:0007669"/>
    <property type="project" value="TreeGrafter"/>
</dbReference>
<dbReference type="InterPro" id="IPR010989">
    <property type="entry name" value="SNARE"/>
</dbReference>
<dbReference type="OrthoDB" id="421009at2759"/>
<proteinExistence type="inferred from homology"/>
<dbReference type="EMBL" id="NDIQ01000022">
    <property type="protein sequence ID" value="PRT56662.1"/>
    <property type="molecule type" value="Genomic_DNA"/>
</dbReference>
<dbReference type="Pfam" id="PF11416">
    <property type="entry name" value="Syntaxin-5_N"/>
    <property type="match status" value="1"/>
</dbReference>
<sequence length="345" mass="37475">MSVAVVAQDRTAEFRAAVSSLTRIRGAPAQAAAAASPATSRSQFSRKASDIAKEIADTTAMLQRLAMLAKRKPLFDDKPVEITELTMVIKQKLSSINESIKSLQVQVKSDSAGGWSAGQNKAQLADHSKNVVIMLQGKLGEVTTGFTEVLEERTRRMQQSRERSEQFISTKRDQTPDNPLYARGAVSSRRPATPSAPSSAGGASAYASGTRPGGNSEVYADNPYAAAYAADPEPEMLTLPEQQQSLTLLEEQQSSYLSSRSVAVDAIESTISELGSIFSQLSTMIAEQRDTVQRIDANTDDIAINVSGAQRELLKYYARISSNRWLVLKSFGVILICFFLWVLIS</sequence>
<dbReference type="PROSITE" id="PS50192">
    <property type="entry name" value="T_SNARE"/>
    <property type="match status" value="1"/>
</dbReference>
<dbReference type="GeneID" id="36518030"/>
<evidence type="ECO:0000256" key="1">
    <source>
        <dbReference type="ARBA" id="ARBA00004211"/>
    </source>
</evidence>
<dbReference type="GO" id="GO:0006906">
    <property type="term" value="P:vesicle fusion"/>
    <property type="evidence" value="ECO:0007669"/>
    <property type="project" value="TreeGrafter"/>
</dbReference>
<evidence type="ECO:0000256" key="3">
    <source>
        <dbReference type="ARBA" id="ARBA00022448"/>
    </source>
</evidence>
<feature type="compositionally biased region" description="Basic and acidic residues" evidence="8">
    <location>
        <begin position="153"/>
        <end position="175"/>
    </location>
</feature>
<reference evidence="11 12" key="1">
    <citation type="submission" date="2017-04" db="EMBL/GenBank/DDBJ databases">
        <title>Genome sequencing of [Candida] sorbophila.</title>
        <authorList>
            <person name="Ahn J.O."/>
        </authorList>
    </citation>
    <scope>NUCLEOTIDE SEQUENCE [LARGE SCALE GENOMIC DNA]</scope>
    <source>
        <strain evidence="11 12">DS02</strain>
    </source>
</reference>
<feature type="region of interest" description="Disordered" evidence="8">
    <location>
        <begin position="153"/>
        <end position="218"/>
    </location>
</feature>
<evidence type="ECO:0000256" key="6">
    <source>
        <dbReference type="ARBA" id="ARBA00023054"/>
    </source>
</evidence>
<dbReference type="InterPro" id="IPR000727">
    <property type="entry name" value="T_SNARE_dom"/>
</dbReference>
<dbReference type="SMART" id="SM00397">
    <property type="entry name" value="t_SNARE"/>
    <property type="match status" value="1"/>
</dbReference>
<dbReference type="RefSeq" id="XP_024666607.1">
    <property type="nucleotide sequence ID" value="XM_024810839.1"/>
</dbReference>
<evidence type="ECO:0000256" key="9">
    <source>
        <dbReference type="SAM" id="Phobius"/>
    </source>
</evidence>
<name>A0A2T0FNU4_9ASCO</name>
<dbReference type="PANTHER" id="PTHR19957">
    <property type="entry name" value="SYNTAXIN"/>
    <property type="match status" value="1"/>
</dbReference>
<keyword evidence="5 9" id="KW-1133">Transmembrane helix</keyword>
<evidence type="ECO:0000256" key="8">
    <source>
        <dbReference type="SAM" id="MobiDB-lite"/>
    </source>
</evidence>
<gene>
    <name evidence="11" type="ORF">B9G98_04282</name>
</gene>
<keyword evidence="7 9" id="KW-0472">Membrane</keyword>
<evidence type="ECO:0000313" key="11">
    <source>
        <dbReference type="EMBL" id="PRT56662.1"/>
    </source>
</evidence>
<keyword evidence="4 9" id="KW-0812">Transmembrane</keyword>
<dbReference type="CDD" id="cd15844">
    <property type="entry name" value="SNARE_syntaxin5"/>
    <property type="match status" value="1"/>
</dbReference>
<comment type="subcellular location">
    <subcellularLocation>
        <location evidence="1">Membrane</location>
        <topology evidence="1">Single-pass type IV membrane protein</topology>
    </subcellularLocation>
</comment>
<evidence type="ECO:0000256" key="2">
    <source>
        <dbReference type="ARBA" id="ARBA00009063"/>
    </source>
</evidence>
<dbReference type="AlphaFoldDB" id="A0A2T0FNU4"/>
<evidence type="ECO:0000313" key="12">
    <source>
        <dbReference type="Proteomes" id="UP000238350"/>
    </source>
</evidence>
<keyword evidence="6" id="KW-0175">Coiled coil</keyword>
<dbReference type="Pfam" id="PF05739">
    <property type="entry name" value="SNARE"/>
    <property type="match status" value="1"/>
</dbReference>
<evidence type="ECO:0000259" key="10">
    <source>
        <dbReference type="PROSITE" id="PS50192"/>
    </source>
</evidence>
<dbReference type="Proteomes" id="UP000238350">
    <property type="component" value="Unassembled WGS sequence"/>
</dbReference>
<comment type="caution">
    <text evidence="11">The sequence shown here is derived from an EMBL/GenBank/DDBJ whole genome shotgun (WGS) entry which is preliminary data.</text>
</comment>
<dbReference type="Gene3D" id="1.20.58.70">
    <property type="match status" value="1"/>
</dbReference>
<dbReference type="GO" id="GO:0048278">
    <property type="term" value="P:vesicle docking"/>
    <property type="evidence" value="ECO:0007669"/>
    <property type="project" value="TreeGrafter"/>
</dbReference>
<dbReference type="GO" id="GO:0005484">
    <property type="term" value="F:SNAP receptor activity"/>
    <property type="evidence" value="ECO:0007669"/>
    <property type="project" value="TreeGrafter"/>
</dbReference>
<protein>
    <submittedName>
        <fullName evidence="11">Integral membrane protein sed5</fullName>
    </submittedName>
</protein>
<dbReference type="GO" id="GO:0006888">
    <property type="term" value="P:endoplasmic reticulum to Golgi vesicle-mediated transport"/>
    <property type="evidence" value="ECO:0007669"/>
    <property type="project" value="TreeGrafter"/>
</dbReference>
<dbReference type="InterPro" id="IPR021538">
    <property type="entry name" value="Syntaxin-5_N"/>
</dbReference>
<comment type="similarity">
    <text evidence="2">Belongs to the syntaxin family.</text>
</comment>
<evidence type="ECO:0000256" key="5">
    <source>
        <dbReference type="ARBA" id="ARBA00022989"/>
    </source>
</evidence>
<feature type="transmembrane region" description="Helical" evidence="9">
    <location>
        <begin position="325"/>
        <end position="344"/>
    </location>
</feature>
<dbReference type="SUPFAM" id="SSF47661">
    <property type="entry name" value="t-snare proteins"/>
    <property type="match status" value="1"/>
</dbReference>
<dbReference type="InterPro" id="IPR045242">
    <property type="entry name" value="Syntaxin"/>
</dbReference>
<feature type="compositionally biased region" description="Low complexity" evidence="8">
    <location>
        <begin position="185"/>
        <end position="210"/>
    </location>
</feature>
<accession>A0A2T0FNU4</accession>
<keyword evidence="12" id="KW-1185">Reference proteome</keyword>
<evidence type="ECO:0000256" key="7">
    <source>
        <dbReference type="ARBA" id="ARBA00023136"/>
    </source>
</evidence>
<dbReference type="STRING" id="45607.A0A2T0FNU4"/>
<dbReference type="GO" id="GO:0031201">
    <property type="term" value="C:SNARE complex"/>
    <property type="evidence" value="ECO:0007669"/>
    <property type="project" value="TreeGrafter"/>
</dbReference>
<feature type="domain" description="T-SNARE coiled-coil homology" evidence="10">
    <location>
        <begin position="254"/>
        <end position="316"/>
    </location>
</feature>